<organism evidence="1 2">
    <name type="scientific">Trypanosoma rangeli</name>
    <dbReference type="NCBI Taxonomy" id="5698"/>
    <lineage>
        <taxon>Eukaryota</taxon>
        <taxon>Discoba</taxon>
        <taxon>Euglenozoa</taxon>
        <taxon>Kinetoplastea</taxon>
        <taxon>Metakinetoplastina</taxon>
        <taxon>Trypanosomatida</taxon>
        <taxon>Trypanosomatidae</taxon>
        <taxon>Trypanosoma</taxon>
        <taxon>Herpetosoma</taxon>
    </lineage>
</organism>
<evidence type="ECO:0000313" key="1">
    <source>
        <dbReference type="EMBL" id="RNF08568.1"/>
    </source>
</evidence>
<comment type="caution">
    <text evidence="1">The sequence shown here is derived from an EMBL/GenBank/DDBJ whole genome shotgun (WGS) entry which is preliminary data.</text>
</comment>
<keyword evidence="2" id="KW-1185">Reference proteome</keyword>
<dbReference type="AlphaFoldDB" id="A0A422NSW9"/>
<dbReference type="OrthoDB" id="260782at2759"/>
<dbReference type="GO" id="GO:0008289">
    <property type="term" value="F:lipid binding"/>
    <property type="evidence" value="ECO:0007669"/>
    <property type="project" value="InterPro"/>
</dbReference>
<evidence type="ECO:0000313" key="2">
    <source>
        <dbReference type="Proteomes" id="UP000283634"/>
    </source>
</evidence>
<name>A0A422NSW9_TRYRA</name>
<accession>A0A422NSW9</accession>
<proteinExistence type="predicted"/>
<dbReference type="EMBL" id="MKGL01000063">
    <property type="protein sequence ID" value="RNF08568.1"/>
    <property type="molecule type" value="Genomic_DNA"/>
</dbReference>
<dbReference type="RefSeq" id="XP_029240472.1">
    <property type="nucleotide sequence ID" value="XM_029379673.1"/>
</dbReference>
<dbReference type="Proteomes" id="UP000283634">
    <property type="component" value="Unassembled WGS sequence"/>
</dbReference>
<gene>
    <name evidence="1" type="ORF">TraAM80_02675</name>
</gene>
<protein>
    <submittedName>
        <fullName evidence="1">ESAG-like protein</fullName>
    </submittedName>
</protein>
<dbReference type="GeneID" id="40326608"/>
<dbReference type="SUPFAM" id="SSF55394">
    <property type="entry name" value="Bactericidal permeability-increasing protein, BPI"/>
    <property type="match status" value="1"/>
</dbReference>
<dbReference type="VEuPathDB" id="TriTrypDB:TRSC58_01656"/>
<reference evidence="1 2" key="1">
    <citation type="journal article" date="2018" name="BMC Genomics">
        <title>Genomic comparison of Trypanosoma conorhini and Trypanosoma rangeli to Trypanosoma cruzi strains of high and low virulence.</title>
        <authorList>
            <person name="Bradwell K.R."/>
            <person name="Koparde V.N."/>
            <person name="Matveyev A.V."/>
            <person name="Serrano M.G."/>
            <person name="Alves J.M."/>
            <person name="Parikh H."/>
            <person name="Huang B."/>
            <person name="Lee V."/>
            <person name="Espinosa-Alvarez O."/>
            <person name="Ortiz P.A."/>
            <person name="Costa-Martins A.G."/>
            <person name="Teixeira M.M."/>
            <person name="Buck G.A."/>
        </authorList>
    </citation>
    <scope>NUCLEOTIDE SEQUENCE [LARGE SCALE GENOMIC DNA]</scope>
    <source>
        <strain evidence="1 2">AM80</strain>
    </source>
</reference>
<sequence>MPGTEGVAASSSPWAGSPRVAPLLPVHAANITLMAEEQFFTSAISLALPWLQKAALNITFPPQKTSKSSIDAIHIDGFSPGGASFTMTSPNQLNLLLQNLSITVRETPFSVNTWFSECNGMIWAFVDATNATLSVNVSRLSNGTLRLKTAAITIEWNKVEVEHIFSPLYASCSENARS</sequence>
<dbReference type="Gene3D" id="3.15.10.10">
    <property type="entry name" value="Bactericidal permeability-increasing protein, domain 1"/>
    <property type="match status" value="1"/>
</dbReference>
<dbReference type="InterPro" id="IPR017943">
    <property type="entry name" value="Bactericidal_perm-incr_a/b_dom"/>
</dbReference>